<evidence type="ECO:0000259" key="1">
    <source>
        <dbReference type="PROSITE" id="PS50004"/>
    </source>
</evidence>
<proteinExistence type="predicted"/>
<dbReference type="SMART" id="SM00239">
    <property type="entry name" value="C2"/>
    <property type="match status" value="1"/>
</dbReference>
<dbReference type="OrthoDB" id="419768at2759"/>
<protein>
    <submittedName>
        <fullName evidence="2">Elicitor-responsive 1-like isoform X1</fullName>
    </submittedName>
</protein>
<dbReference type="Gene3D" id="2.60.40.150">
    <property type="entry name" value="C2 domain"/>
    <property type="match status" value="1"/>
</dbReference>
<dbReference type="EMBL" id="LHPG02000005">
    <property type="protein sequence ID" value="PRW58246.1"/>
    <property type="molecule type" value="Genomic_DNA"/>
</dbReference>
<feature type="domain" description="C2" evidence="1">
    <location>
        <begin position="1"/>
        <end position="112"/>
    </location>
</feature>
<dbReference type="PANTHER" id="PTHR47052">
    <property type="entry name" value="CONSERVED SERINE PROLINE-RICH PROTEIN (AFU_ORTHOLOGUE AFUA_2G01790)"/>
    <property type="match status" value="1"/>
</dbReference>
<dbReference type="InterPro" id="IPR000008">
    <property type="entry name" value="C2_dom"/>
</dbReference>
<dbReference type="PROSITE" id="PS50004">
    <property type="entry name" value="C2"/>
    <property type="match status" value="1"/>
</dbReference>
<dbReference type="AlphaFoldDB" id="A0A2P6TW10"/>
<dbReference type="Proteomes" id="UP000239899">
    <property type="component" value="Unassembled WGS sequence"/>
</dbReference>
<reference evidence="2 3" key="1">
    <citation type="journal article" date="2018" name="Plant J.">
        <title>Genome sequences of Chlorella sorokiniana UTEX 1602 and Micractinium conductrix SAG 241.80: implications to maltose excretion by a green alga.</title>
        <authorList>
            <person name="Arriola M.B."/>
            <person name="Velmurugan N."/>
            <person name="Zhang Y."/>
            <person name="Plunkett M.H."/>
            <person name="Hondzo H."/>
            <person name="Barney B.M."/>
        </authorList>
    </citation>
    <scope>NUCLEOTIDE SEQUENCE [LARGE SCALE GENOMIC DNA]</scope>
    <source>
        <strain evidence="3">UTEX 1602</strain>
    </source>
</reference>
<dbReference type="CDD" id="cd00030">
    <property type="entry name" value="C2"/>
    <property type="match status" value="1"/>
</dbReference>
<organism evidence="2 3">
    <name type="scientific">Chlorella sorokiniana</name>
    <name type="common">Freshwater green alga</name>
    <dbReference type="NCBI Taxonomy" id="3076"/>
    <lineage>
        <taxon>Eukaryota</taxon>
        <taxon>Viridiplantae</taxon>
        <taxon>Chlorophyta</taxon>
        <taxon>core chlorophytes</taxon>
        <taxon>Trebouxiophyceae</taxon>
        <taxon>Chlorellales</taxon>
        <taxon>Chlorellaceae</taxon>
        <taxon>Chlorella clade</taxon>
        <taxon>Chlorella</taxon>
    </lineage>
</organism>
<keyword evidence="3" id="KW-1185">Reference proteome</keyword>
<accession>A0A2P6TW10</accession>
<name>A0A2P6TW10_CHLSO</name>
<comment type="caution">
    <text evidence="2">The sequence shown here is derived from an EMBL/GenBank/DDBJ whole genome shotgun (WGS) entry which is preliminary data.</text>
</comment>
<evidence type="ECO:0000313" key="2">
    <source>
        <dbReference type="EMBL" id="PRW58246.1"/>
    </source>
</evidence>
<dbReference type="PANTHER" id="PTHR47052:SF3">
    <property type="entry name" value="INGRESSION PROTEIN 1"/>
    <property type="match status" value="1"/>
</dbReference>
<evidence type="ECO:0000313" key="3">
    <source>
        <dbReference type="Proteomes" id="UP000239899"/>
    </source>
</evidence>
<sequence length="155" mass="16017">MAATTGELLVTVHGATDLQDCEEWGDMDPYVTLAFTSPAAEGAASAATRTSMKGGTNPTWQDETLALPVTADPGQLRVEVWNQNRAAPDDLVGFGQCSIYEALQGGGPSELAVPLTAHPSGKAQGFVHLRLAFRPLPPDQAAAAARAEMAGAGAE</sequence>
<dbReference type="InterPro" id="IPR052981">
    <property type="entry name" value="Ingression_C2_domain"/>
</dbReference>
<dbReference type="InterPro" id="IPR035892">
    <property type="entry name" value="C2_domain_sf"/>
</dbReference>
<dbReference type="Pfam" id="PF00168">
    <property type="entry name" value="C2"/>
    <property type="match status" value="1"/>
</dbReference>
<dbReference type="SUPFAM" id="SSF49562">
    <property type="entry name" value="C2 domain (Calcium/lipid-binding domain, CaLB)"/>
    <property type="match status" value="1"/>
</dbReference>
<gene>
    <name evidence="2" type="ORF">C2E21_3017</name>
</gene>